<comment type="similarity">
    <text evidence="2">In the central section; belongs to the 3-hydroxyacyl-CoA dehydrogenase family.</text>
</comment>
<evidence type="ECO:0000259" key="12">
    <source>
        <dbReference type="Pfam" id="PF02737"/>
    </source>
</evidence>
<dbReference type="SUPFAM" id="SSF52096">
    <property type="entry name" value="ClpP/crotonase"/>
    <property type="match status" value="1"/>
</dbReference>
<dbReference type="STRING" id="706587.Desti_1578"/>
<dbReference type="InterPro" id="IPR050136">
    <property type="entry name" value="FA_oxidation_alpha_subunit"/>
</dbReference>
<evidence type="ECO:0000256" key="8">
    <source>
        <dbReference type="ARBA" id="ARBA00023239"/>
    </source>
</evidence>
<dbReference type="AlphaFoldDB" id="I4C3Z8"/>
<dbReference type="Pfam" id="PF02737">
    <property type="entry name" value="3HCDH_N"/>
    <property type="match status" value="1"/>
</dbReference>
<dbReference type="UniPathway" id="UPA00659"/>
<dbReference type="Gene3D" id="3.40.50.720">
    <property type="entry name" value="NAD(P)-binding Rossmann-like Domain"/>
    <property type="match status" value="1"/>
</dbReference>
<dbReference type="Gene3D" id="1.10.1040.10">
    <property type="entry name" value="N-(1-d-carboxylethyl)-l-norvaline Dehydrogenase, domain 2"/>
    <property type="match status" value="2"/>
</dbReference>
<keyword evidence="4" id="KW-0442">Lipid degradation</keyword>
<evidence type="ECO:0000256" key="7">
    <source>
        <dbReference type="ARBA" id="ARBA00023098"/>
    </source>
</evidence>
<keyword evidence="3" id="KW-0276">Fatty acid metabolism</keyword>
<evidence type="ECO:0000256" key="4">
    <source>
        <dbReference type="ARBA" id="ARBA00022963"/>
    </source>
</evidence>
<dbReference type="GO" id="GO:0004300">
    <property type="term" value="F:enoyl-CoA hydratase activity"/>
    <property type="evidence" value="ECO:0007669"/>
    <property type="project" value="TreeGrafter"/>
</dbReference>
<dbReference type="PATRIC" id="fig|706587.4.peg.1807"/>
<feature type="domain" description="3-hydroxyacyl-CoA dehydrogenase C-terminal" evidence="11">
    <location>
        <begin position="488"/>
        <end position="571"/>
    </location>
</feature>
<dbReference type="InterPro" id="IPR036291">
    <property type="entry name" value="NAD(P)-bd_dom_sf"/>
</dbReference>
<dbReference type="Pfam" id="PF00378">
    <property type="entry name" value="ECH_1"/>
    <property type="match status" value="1"/>
</dbReference>
<dbReference type="Pfam" id="PF00725">
    <property type="entry name" value="3HCDH"/>
    <property type="match status" value="1"/>
</dbReference>
<dbReference type="GO" id="GO:0006635">
    <property type="term" value="P:fatty acid beta-oxidation"/>
    <property type="evidence" value="ECO:0007669"/>
    <property type="project" value="UniProtKB-UniPathway"/>
</dbReference>
<dbReference type="SUPFAM" id="SSF48179">
    <property type="entry name" value="6-phosphogluconate dehydrogenase C-terminal domain-like"/>
    <property type="match status" value="2"/>
</dbReference>
<keyword evidence="9" id="KW-0511">Multifunctional enzyme</keyword>
<evidence type="ECO:0000256" key="5">
    <source>
        <dbReference type="ARBA" id="ARBA00023002"/>
    </source>
</evidence>
<dbReference type="eggNOG" id="COG1250">
    <property type="taxonomic scope" value="Bacteria"/>
</dbReference>
<dbReference type="InterPro" id="IPR001753">
    <property type="entry name" value="Enoyl-CoA_hydra/iso"/>
</dbReference>
<dbReference type="GO" id="GO:0016509">
    <property type="term" value="F:long-chain (3S)-3-hydroxyacyl-CoA dehydrogenase (NAD+) activity"/>
    <property type="evidence" value="ECO:0007669"/>
    <property type="project" value="TreeGrafter"/>
</dbReference>
<evidence type="ECO:0000313" key="13">
    <source>
        <dbReference type="EMBL" id="AFM24289.1"/>
    </source>
</evidence>
<reference evidence="14" key="1">
    <citation type="submission" date="2012-06" db="EMBL/GenBank/DDBJ databases">
        <title>Complete sequence of chromosome of Desulfomonile tiedjei DSM 6799.</title>
        <authorList>
            <person name="Lucas S."/>
            <person name="Copeland A."/>
            <person name="Lapidus A."/>
            <person name="Glavina del Rio T."/>
            <person name="Dalin E."/>
            <person name="Tice H."/>
            <person name="Bruce D."/>
            <person name="Goodwin L."/>
            <person name="Pitluck S."/>
            <person name="Peters L."/>
            <person name="Ovchinnikova G."/>
            <person name="Zeytun A."/>
            <person name="Lu M."/>
            <person name="Kyrpides N."/>
            <person name="Mavromatis K."/>
            <person name="Ivanova N."/>
            <person name="Brettin T."/>
            <person name="Detter J.C."/>
            <person name="Han C."/>
            <person name="Larimer F."/>
            <person name="Land M."/>
            <person name="Hauser L."/>
            <person name="Markowitz V."/>
            <person name="Cheng J.-F."/>
            <person name="Hugenholtz P."/>
            <person name="Woyke T."/>
            <person name="Wu D."/>
            <person name="Spring S."/>
            <person name="Schroeder M."/>
            <person name="Brambilla E."/>
            <person name="Klenk H.-P."/>
            <person name="Eisen J.A."/>
        </authorList>
    </citation>
    <scope>NUCLEOTIDE SEQUENCE [LARGE SCALE GENOMIC DNA]</scope>
    <source>
        <strain evidence="14">ATCC 49306 / DSM 6799 / DCB-1</strain>
    </source>
</reference>
<feature type="domain" description="3-hydroxyacyl-CoA dehydrogenase NAD binding" evidence="12">
    <location>
        <begin position="309"/>
        <end position="485"/>
    </location>
</feature>
<evidence type="ECO:0000256" key="3">
    <source>
        <dbReference type="ARBA" id="ARBA00022832"/>
    </source>
</evidence>
<dbReference type="InterPro" id="IPR006108">
    <property type="entry name" value="3HC_DH_C"/>
</dbReference>
<dbReference type="InterPro" id="IPR006176">
    <property type="entry name" value="3-OHacyl-CoA_DH_NAD-bd"/>
</dbReference>
<dbReference type="InterPro" id="IPR029045">
    <property type="entry name" value="ClpP/crotonase-like_dom_sf"/>
</dbReference>
<sequence>MPEVAYHLDQATRVATFVIDTAGPVNTIGLQFITDLEKASARAQKDAVNGVVIVSAKKKSFLDGANLKEIITDATPQTARLTVRRYQDALADLAESPFPVVAALNNQSALGGGFELLLWACDHIFATPGSKMGLPEVSVGLFPAGGGTQTLKRVVGFKTAVDMITTARVVPVEALAASGAFTVCSPADLMQKATEWTATHSGAINRNYDPDYVEPDAPGLEEKQAILNSARFRYTISPYRPYLIAAIDALEAGLTLSFDDAVKKEVDLFVPLLFHENSRNKIDLFFLATSLGPKLARVDASKAVPVDRIAVIGAGLMGLGIAQIAADKGIRTLLIDVDETRVKAAVENLSETLEDLVIRGRWARARKDAVLSNISWTVDYSDLKGIPLIIECVFEDPDLKKRILAHVQAVNPDAIFASNTSTIPMAEISEGAIRPEQVVGMHFFSPVPLMPLLEVIQGKNSSQAAVATVVTVGRAIGKTVILMGDGPGFYTSRTFGTFVNNGIRLVELGVSPWDVDMLALQAGFPQGPLHIYGTAGGNVIYHAGNFLARKFKGRLELPESLGRLYEAGCTGAGKPCFYLDSKRMLRDESILQHIAYAEGFPLPSDEDVKDILLLGMVNEAFWCMSEGVLKDFYSMDLGAVLGIGFPDCWHGPARYVSLKGVSNVKARLEELSAKYLMPQLKPAPEFDRLIACGLETALI</sequence>
<dbReference type="InterPro" id="IPR013328">
    <property type="entry name" value="6PGD_dom2"/>
</dbReference>
<dbReference type="eggNOG" id="COG1024">
    <property type="taxonomic scope" value="Bacteria"/>
</dbReference>
<keyword evidence="14" id="KW-1185">Reference proteome</keyword>
<dbReference type="HOGENOM" id="CLU_009834_16_1_7"/>
<comment type="catalytic activity">
    <reaction evidence="10">
        <text>a (3S)-3-hydroxyacyl-CoA + NAD(+) = a 3-oxoacyl-CoA + NADH + H(+)</text>
        <dbReference type="Rhea" id="RHEA:22432"/>
        <dbReference type="ChEBI" id="CHEBI:15378"/>
        <dbReference type="ChEBI" id="CHEBI:57318"/>
        <dbReference type="ChEBI" id="CHEBI:57540"/>
        <dbReference type="ChEBI" id="CHEBI:57945"/>
        <dbReference type="ChEBI" id="CHEBI:90726"/>
        <dbReference type="EC" id="1.1.1.35"/>
    </reaction>
</comment>
<evidence type="ECO:0000256" key="1">
    <source>
        <dbReference type="ARBA" id="ARBA00005005"/>
    </source>
</evidence>
<gene>
    <name evidence="13" type="ordered locus">Desti_1578</name>
</gene>
<dbReference type="GO" id="GO:0070403">
    <property type="term" value="F:NAD+ binding"/>
    <property type="evidence" value="ECO:0007669"/>
    <property type="project" value="InterPro"/>
</dbReference>
<accession>I4C3Z8</accession>
<dbReference type="Proteomes" id="UP000006055">
    <property type="component" value="Chromosome"/>
</dbReference>
<keyword evidence="8" id="KW-0456">Lyase</keyword>
<proteinExistence type="inferred from homology"/>
<dbReference type="SUPFAM" id="SSF51735">
    <property type="entry name" value="NAD(P)-binding Rossmann-fold domains"/>
    <property type="match status" value="1"/>
</dbReference>
<dbReference type="PANTHER" id="PTHR43612">
    <property type="entry name" value="TRIFUNCTIONAL ENZYME SUBUNIT ALPHA"/>
    <property type="match status" value="1"/>
</dbReference>
<keyword evidence="7" id="KW-0443">Lipid metabolism</keyword>
<dbReference type="CDD" id="cd06558">
    <property type="entry name" value="crotonase-like"/>
    <property type="match status" value="1"/>
</dbReference>
<evidence type="ECO:0000256" key="10">
    <source>
        <dbReference type="ARBA" id="ARBA00049556"/>
    </source>
</evidence>
<dbReference type="KEGG" id="dti:Desti_1578"/>
<evidence type="ECO:0000313" key="14">
    <source>
        <dbReference type="Proteomes" id="UP000006055"/>
    </source>
</evidence>
<keyword evidence="6" id="KW-0520">NAD</keyword>
<dbReference type="InterPro" id="IPR008927">
    <property type="entry name" value="6-PGluconate_DH-like_C_sf"/>
</dbReference>
<organism evidence="13 14">
    <name type="scientific">Desulfomonile tiedjei (strain ATCC 49306 / DSM 6799 / DCB-1)</name>
    <dbReference type="NCBI Taxonomy" id="706587"/>
    <lineage>
        <taxon>Bacteria</taxon>
        <taxon>Pseudomonadati</taxon>
        <taxon>Thermodesulfobacteriota</taxon>
        <taxon>Desulfomonilia</taxon>
        <taxon>Desulfomonilales</taxon>
        <taxon>Desulfomonilaceae</taxon>
        <taxon>Desulfomonile</taxon>
    </lineage>
</organism>
<dbReference type="OrthoDB" id="9771883at2"/>
<evidence type="ECO:0000259" key="11">
    <source>
        <dbReference type="Pfam" id="PF00725"/>
    </source>
</evidence>
<protein>
    <submittedName>
        <fullName evidence="13">3-hydroxyacyl-CoA dehydrogenase</fullName>
    </submittedName>
</protein>
<evidence type="ECO:0000256" key="6">
    <source>
        <dbReference type="ARBA" id="ARBA00023027"/>
    </source>
</evidence>
<comment type="pathway">
    <text evidence="1">Lipid metabolism; fatty acid beta-oxidation.</text>
</comment>
<name>I4C3Z8_DESTA</name>
<dbReference type="EMBL" id="CP003360">
    <property type="protein sequence ID" value="AFM24289.1"/>
    <property type="molecule type" value="Genomic_DNA"/>
</dbReference>
<dbReference type="Gene3D" id="3.90.226.10">
    <property type="entry name" value="2-enoyl-CoA Hydratase, Chain A, domain 1"/>
    <property type="match status" value="1"/>
</dbReference>
<evidence type="ECO:0000256" key="2">
    <source>
        <dbReference type="ARBA" id="ARBA00007005"/>
    </source>
</evidence>
<dbReference type="PANTHER" id="PTHR43612:SF3">
    <property type="entry name" value="TRIFUNCTIONAL ENZYME SUBUNIT ALPHA, MITOCHONDRIAL"/>
    <property type="match status" value="1"/>
</dbReference>
<dbReference type="RefSeq" id="WP_014809437.1">
    <property type="nucleotide sequence ID" value="NC_018025.1"/>
</dbReference>
<dbReference type="FunFam" id="3.40.50.720:FF:000009">
    <property type="entry name" value="Fatty oxidation complex, alpha subunit"/>
    <property type="match status" value="1"/>
</dbReference>
<evidence type="ECO:0000256" key="9">
    <source>
        <dbReference type="ARBA" id="ARBA00023268"/>
    </source>
</evidence>
<keyword evidence="5" id="KW-0560">Oxidoreductase</keyword>